<gene>
    <name evidence="2" type="ORF">DEH80_00680</name>
</gene>
<protein>
    <submittedName>
        <fullName evidence="2">Amidase</fullName>
    </submittedName>
</protein>
<dbReference type="EMBL" id="QEQK01000001">
    <property type="protein sequence ID" value="PWN57689.1"/>
    <property type="molecule type" value="Genomic_DNA"/>
</dbReference>
<evidence type="ECO:0000313" key="3">
    <source>
        <dbReference type="Proteomes" id="UP000251800"/>
    </source>
</evidence>
<dbReference type="NCBIfam" id="NF004816">
    <property type="entry name" value="PRK06170.1"/>
    <property type="match status" value="1"/>
</dbReference>
<dbReference type="Pfam" id="PF01425">
    <property type="entry name" value="Amidase"/>
    <property type="match status" value="1"/>
</dbReference>
<keyword evidence="3" id="KW-1185">Reference proteome</keyword>
<dbReference type="OrthoDB" id="9811471at2"/>
<accession>A0A363UQB6</accession>
<evidence type="ECO:0000313" key="2">
    <source>
        <dbReference type="EMBL" id="PWN57689.1"/>
    </source>
</evidence>
<comment type="caution">
    <text evidence="2">The sequence shown here is derived from an EMBL/GenBank/DDBJ whole genome shotgun (WGS) entry which is preliminary data.</text>
</comment>
<dbReference type="AlphaFoldDB" id="A0A363UQB6"/>
<proteinExistence type="predicted"/>
<dbReference type="RefSeq" id="WP_109718545.1">
    <property type="nucleotide sequence ID" value="NZ_QEQK01000001.1"/>
</dbReference>
<sequence>MQASDYVDETLGTILDALETGELTSEALTQALLDRIAERNPSINAVVAQQADAALAQARQADEERAGGQLRGPLHGVPMTIKDGFQVQGMVTASGSPSLRSFKPEEDAAAVQRLLDAGAIILGKTNVPLYCGDFQSYNDVYGTTNNPWDTTRSPGGSSGGAAAALAAGMTPVELGSDIGGSIRNPAHFCGVFGHKPSQGVVPMRGHIPGPPGTKGLTDMAVAGPMTRSARDLRLMLDVLAGPDELDAEGWQLDLPDCTWAADELRVLCWFDDPVCPIDTAYRTQLRNAAGTLRSLGATVTDTPPDELQLAQFYPLYMRLLAGVMGGGVPPKLYKQMQWAARLGRLFGKTAPDTLQGYAAAATQTHRQWLRDNEARHRLRYQWQALFESFDVILMPVTPTAAMPHQHAGNLFKRRIQVDGVSRPYADNMAWVAPATLLHLPATVAPVGLANQLPVGVQIVGPYLHDKRTIRVAELLEEAIEMPRPA</sequence>
<dbReference type="GO" id="GO:0012505">
    <property type="term" value="C:endomembrane system"/>
    <property type="evidence" value="ECO:0007669"/>
    <property type="project" value="TreeGrafter"/>
</dbReference>
<reference evidence="2 3" key="1">
    <citation type="submission" date="2018-05" db="EMBL/GenBank/DDBJ databases">
        <title>Abyssibacter profundi OUC007T gen. nov., sp. nov, a marine bacterium isolated from seawater of the Mariana Trench.</title>
        <authorList>
            <person name="Zhou S."/>
        </authorList>
    </citation>
    <scope>NUCLEOTIDE SEQUENCE [LARGE SCALE GENOMIC DNA]</scope>
    <source>
        <strain evidence="2 3">OUC007</strain>
    </source>
</reference>
<dbReference type="InterPro" id="IPR023631">
    <property type="entry name" value="Amidase_dom"/>
</dbReference>
<feature type="domain" description="Amidase" evidence="1">
    <location>
        <begin position="28"/>
        <end position="468"/>
    </location>
</feature>
<dbReference type="InterPro" id="IPR052739">
    <property type="entry name" value="FAAH2"/>
</dbReference>
<dbReference type="PANTHER" id="PTHR43372:SF4">
    <property type="entry name" value="FATTY-ACID AMIDE HYDROLASE 2"/>
    <property type="match status" value="1"/>
</dbReference>
<name>A0A363UQB6_9GAMM</name>
<evidence type="ECO:0000259" key="1">
    <source>
        <dbReference type="Pfam" id="PF01425"/>
    </source>
</evidence>
<dbReference type="Proteomes" id="UP000251800">
    <property type="component" value="Unassembled WGS sequence"/>
</dbReference>
<dbReference type="InterPro" id="IPR036928">
    <property type="entry name" value="AS_sf"/>
</dbReference>
<dbReference type="Gene3D" id="3.90.1300.10">
    <property type="entry name" value="Amidase signature (AS) domain"/>
    <property type="match status" value="1"/>
</dbReference>
<dbReference type="PANTHER" id="PTHR43372">
    <property type="entry name" value="FATTY-ACID AMIDE HYDROLASE"/>
    <property type="match status" value="1"/>
</dbReference>
<dbReference type="SUPFAM" id="SSF75304">
    <property type="entry name" value="Amidase signature (AS) enzymes"/>
    <property type="match status" value="1"/>
</dbReference>
<organism evidence="2 3">
    <name type="scientific">Abyssibacter profundi</name>
    <dbReference type="NCBI Taxonomy" id="2182787"/>
    <lineage>
        <taxon>Bacteria</taxon>
        <taxon>Pseudomonadati</taxon>
        <taxon>Pseudomonadota</taxon>
        <taxon>Gammaproteobacteria</taxon>
        <taxon>Chromatiales</taxon>
        <taxon>Oceanococcaceae</taxon>
        <taxon>Abyssibacter</taxon>
    </lineage>
</organism>